<gene>
    <name evidence="2" type="ORF">A6769_05735</name>
</gene>
<feature type="transmembrane region" description="Helical" evidence="1">
    <location>
        <begin position="291"/>
        <end position="308"/>
    </location>
</feature>
<keyword evidence="1" id="KW-0472">Membrane</keyword>
<keyword evidence="1" id="KW-1133">Transmembrane helix</keyword>
<sequence length="642" mass="73824">MFALLLIISLIFLIIIFHKINKSWRESVLLSLIIWGIFLTFVTEFFSLFRYINFVCILINWTVFSILCIIAFFRINNKTKLIYSYNNKPHIILLYGTAFITVVVGLIALIAPSNNWDSMTYHMSRVVHWIQNASVAHYPSHILRQLELSPWSEYTIMHLQILSGGDSLANLVQWFSMLGCLIGVSLIAKEFGAKLGGQLFSSVVCVTIPMGILQASSTQNDYVVSLWLVCFVYYFLLSIKYEFSLKNSFNIGASLGLAILTKGTAYIYALPFAICLLVLMLKRIKWKAFRHLWEICIIAVVINLGIWYRNFELYKNPLGVLGNITVNEIFTLPALLSNIVRNISLHLATPIQGLNAFQERIIYKIHDFLGISASDPATTFNGVEFHIPKISNPSIYLHEDLSGNLMHFLLIIFSIVIYVVYVKQNQHNDLIKIYLVNICFSFIFLSLLLKWQPWASRLHLPIFVLFSAFIGTIISNVFNQRLVNCLGLIFILSCQPYLFYNASRPLLHNNKFVNNINGTIFSVDRTSQIFSNNSQLKEPYIDAINFIKYKECYNIGLLMNEDSWEYPFWIIANNSSKQLLNFEHINVKNLSSVKYRVYPYRNLIPCAIISVDAEDQEKLLTKQIVYTKVWAAKPLVVFTVKK</sequence>
<feature type="transmembrane region" description="Helical" evidence="1">
    <location>
        <begin position="6"/>
        <end position="21"/>
    </location>
</feature>
<feature type="transmembrane region" description="Helical" evidence="1">
    <location>
        <begin position="92"/>
        <end position="111"/>
    </location>
</feature>
<name>A0A367RUD8_NOSPU</name>
<comment type="caution">
    <text evidence="2">The sequence shown here is derived from an EMBL/GenBank/DDBJ whole genome shotgun (WGS) entry which is preliminary data.</text>
</comment>
<accession>A0A367RUD8</accession>
<feature type="transmembrane region" description="Helical" evidence="1">
    <location>
        <begin position="251"/>
        <end position="279"/>
    </location>
</feature>
<feature type="transmembrane region" description="Helical" evidence="1">
    <location>
        <begin position="171"/>
        <end position="188"/>
    </location>
</feature>
<feature type="transmembrane region" description="Helical" evidence="1">
    <location>
        <begin position="28"/>
        <end position="46"/>
    </location>
</feature>
<dbReference type="Proteomes" id="UP000252085">
    <property type="component" value="Unassembled WGS sequence"/>
</dbReference>
<evidence type="ECO:0000256" key="1">
    <source>
        <dbReference type="SAM" id="Phobius"/>
    </source>
</evidence>
<dbReference type="AlphaFoldDB" id="A0A367RUD8"/>
<feature type="transmembrane region" description="Helical" evidence="1">
    <location>
        <begin position="52"/>
        <end position="72"/>
    </location>
</feature>
<proteinExistence type="predicted"/>
<feature type="transmembrane region" description="Helical" evidence="1">
    <location>
        <begin position="458"/>
        <end position="475"/>
    </location>
</feature>
<dbReference type="EMBL" id="LXQE01000096">
    <property type="protein sequence ID" value="RCJ39274.1"/>
    <property type="molecule type" value="Genomic_DNA"/>
</dbReference>
<reference evidence="2 3" key="1">
    <citation type="submission" date="2016-04" db="EMBL/GenBank/DDBJ databases">
        <authorList>
            <person name="Evans L.H."/>
            <person name="Alamgir A."/>
            <person name="Owens N."/>
            <person name="Weber N.D."/>
            <person name="Virtaneva K."/>
            <person name="Barbian K."/>
            <person name="Babar A."/>
            <person name="Rosenke K."/>
        </authorList>
    </citation>
    <scope>NUCLEOTIDE SEQUENCE [LARGE SCALE GENOMIC DNA]</scope>
    <source>
        <strain evidence="2">NIES-2108</strain>
    </source>
</reference>
<keyword evidence="1" id="KW-0812">Transmembrane</keyword>
<evidence type="ECO:0008006" key="4">
    <source>
        <dbReference type="Google" id="ProtNLM"/>
    </source>
</evidence>
<feature type="transmembrane region" description="Helical" evidence="1">
    <location>
        <begin position="433"/>
        <end position="452"/>
    </location>
</feature>
<evidence type="ECO:0000313" key="3">
    <source>
        <dbReference type="Proteomes" id="UP000252085"/>
    </source>
</evidence>
<feature type="transmembrane region" description="Helical" evidence="1">
    <location>
        <begin position="401"/>
        <end position="421"/>
    </location>
</feature>
<feature type="transmembrane region" description="Helical" evidence="1">
    <location>
        <begin position="222"/>
        <end position="239"/>
    </location>
</feature>
<feature type="transmembrane region" description="Helical" evidence="1">
    <location>
        <begin position="482"/>
        <end position="500"/>
    </location>
</feature>
<protein>
    <recommendedName>
        <fullName evidence="4">Glycosyltransferase RgtA/B/C/D-like domain-containing protein</fullName>
    </recommendedName>
</protein>
<organism evidence="2 3">
    <name type="scientific">Nostoc punctiforme NIES-2108</name>
    <dbReference type="NCBI Taxonomy" id="1356359"/>
    <lineage>
        <taxon>Bacteria</taxon>
        <taxon>Bacillati</taxon>
        <taxon>Cyanobacteriota</taxon>
        <taxon>Cyanophyceae</taxon>
        <taxon>Nostocales</taxon>
        <taxon>Nostocaceae</taxon>
        <taxon>Nostoc</taxon>
    </lineage>
</organism>
<evidence type="ECO:0000313" key="2">
    <source>
        <dbReference type="EMBL" id="RCJ39274.1"/>
    </source>
</evidence>